<comment type="caution">
    <text evidence="4">The sequence shown here is derived from an EMBL/GenBank/DDBJ whole genome shotgun (WGS) entry which is preliminary data.</text>
</comment>
<dbReference type="AlphaFoldDB" id="A0A814WMG4"/>
<gene>
    <name evidence="4" type="ORF">CJN711_LOCUS12177</name>
</gene>
<sequence length="839" mass="90121">MCNGLGYWSIAVNDFNNDDQLDFVVTNIERHYMHVYLGYGNGSFANVKTYPSGVLGLCVTTGDLDNDTYMDIIVASTGSDKLVVFFGYGNGSFGKRAIYSTDHVPGYVTAVDVNNDNRLDIIIASSAWHNIQVLIQKNIGALEKCFVFASGSGSGLRSLVVYDVDKDNHSDIITANYGTQNVGVLLGYGNGTFSHEVTYSVGLNSKPKYAGIGYFNNDAHLDIAVASDGTKNIDILLGNDKGSFSVQSSYGNSFHHVPLTIAVGDLNNDGQSEVIVTYDGNDIIDVLVAYDVGLFISERSYPTASLPNSVALGDFNNDNHLDIVVANSASNTLGVRLGYGNGSFAHETIYSTGLSSGPCFVAVSDFNNDNRLDIIAAHYENRTVGVRLGYGDGYFGELRTYSTEAHPVFIAIDDFNDDNILDIVVANQGNNTISILLGCGDGTFARQITYSTGISPSSVAVGDFNNDSRLDIIVTNSGSGDVSLFLGHSNATFERQTNFSIGNKPWSVTVGDFNNDTLLDIAVANRWSFDLVILLGYGNGTFARLTIDLNGTTPWFVAAVDLNNDHQLDMIIADGSVEIGILLGYGNGTFAELITYSSTFDPKFVAIGDFNHDNRLDFVVANSRSDSLAIFMGCANQAFQRKTTLTTGMGSQPQSLVVGDFNLDKNMDIAVVNSGTNTISIFLGYGNLLFAQQINVSTGSQSSSYALAAGDFNNDNIPDIVIAIQDSNYVGIFLGYGNGSFIYQNLYSTGFGSHPYSLTVSDFNNDNLLDIAVANRGTNNIAVFIGFGNGSFTKETVFSIGYGSLPFVLIASDFNDDKKMDLVVANEGTDSVNIFLQSC</sequence>
<dbReference type="EMBL" id="CAJNOV010005298">
    <property type="protein sequence ID" value="CAF1204219.1"/>
    <property type="molecule type" value="Genomic_DNA"/>
</dbReference>
<dbReference type="InterPro" id="IPR028994">
    <property type="entry name" value="Integrin_alpha_N"/>
</dbReference>
<dbReference type="InterPro" id="IPR013519">
    <property type="entry name" value="Int_alpha_beta-p"/>
</dbReference>
<keyword evidence="1" id="KW-0732">Signal</keyword>
<evidence type="ECO:0000313" key="4">
    <source>
        <dbReference type="EMBL" id="CAF1204219.1"/>
    </source>
</evidence>
<dbReference type="Proteomes" id="UP000663855">
    <property type="component" value="Unassembled WGS sequence"/>
</dbReference>
<evidence type="ECO:0000256" key="3">
    <source>
        <dbReference type="ARBA" id="ARBA00023180"/>
    </source>
</evidence>
<dbReference type="SMART" id="SM00191">
    <property type="entry name" value="Int_alpha"/>
    <property type="match status" value="5"/>
</dbReference>
<dbReference type="SUPFAM" id="SSF69318">
    <property type="entry name" value="Integrin alpha N-terminal domain"/>
    <property type="match status" value="4"/>
</dbReference>
<accession>A0A814WMG4</accession>
<dbReference type="Pfam" id="PF13517">
    <property type="entry name" value="FG-GAP_3"/>
    <property type="match status" value="8"/>
</dbReference>
<dbReference type="Gene3D" id="2.130.10.130">
    <property type="entry name" value="Integrin alpha, N-terminal"/>
    <property type="match status" value="2"/>
</dbReference>
<name>A0A814WMG4_9BILA</name>
<keyword evidence="3" id="KW-0325">Glycoprotein</keyword>
<proteinExistence type="predicted"/>
<evidence type="ECO:0000313" key="5">
    <source>
        <dbReference type="Proteomes" id="UP000663855"/>
    </source>
</evidence>
<dbReference type="PANTHER" id="PTHR46580:SF4">
    <property type="entry name" value="ATP_GTP-BINDING PROTEIN"/>
    <property type="match status" value="1"/>
</dbReference>
<dbReference type="PANTHER" id="PTHR46580">
    <property type="entry name" value="SENSOR KINASE-RELATED"/>
    <property type="match status" value="1"/>
</dbReference>
<evidence type="ECO:0000256" key="2">
    <source>
        <dbReference type="ARBA" id="ARBA00022737"/>
    </source>
</evidence>
<dbReference type="InterPro" id="IPR013517">
    <property type="entry name" value="FG-GAP"/>
</dbReference>
<evidence type="ECO:0000256" key="1">
    <source>
        <dbReference type="ARBA" id="ARBA00022729"/>
    </source>
</evidence>
<dbReference type="Gene3D" id="2.30.30.100">
    <property type="match status" value="6"/>
</dbReference>
<organism evidence="4 5">
    <name type="scientific">Rotaria magnacalcarata</name>
    <dbReference type="NCBI Taxonomy" id="392030"/>
    <lineage>
        <taxon>Eukaryota</taxon>
        <taxon>Metazoa</taxon>
        <taxon>Spiralia</taxon>
        <taxon>Gnathifera</taxon>
        <taxon>Rotifera</taxon>
        <taxon>Eurotatoria</taxon>
        <taxon>Bdelloidea</taxon>
        <taxon>Philodinida</taxon>
        <taxon>Philodinidae</taxon>
        <taxon>Rotaria</taxon>
    </lineage>
</organism>
<keyword evidence="2" id="KW-0677">Repeat</keyword>
<protein>
    <submittedName>
        <fullName evidence="4">Uncharacterized protein</fullName>
    </submittedName>
</protein>
<reference evidence="4" key="1">
    <citation type="submission" date="2021-02" db="EMBL/GenBank/DDBJ databases">
        <authorList>
            <person name="Nowell W R."/>
        </authorList>
    </citation>
    <scope>NUCLEOTIDE SEQUENCE</scope>
</reference>